<evidence type="ECO:0000313" key="2">
    <source>
        <dbReference type="EMBL" id="KAK1379667.1"/>
    </source>
</evidence>
<protein>
    <submittedName>
        <fullName evidence="2">Uncharacterized protein</fullName>
    </submittedName>
</protein>
<feature type="region of interest" description="Disordered" evidence="1">
    <location>
        <begin position="1"/>
        <end position="22"/>
    </location>
</feature>
<keyword evidence="3" id="KW-1185">Reference proteome</keyword>
<feature type="compositionally biased region" description="Polar residues" evidence="1">
    <location>
        <begin position="1"/>
        <end position="16"/>
    </location>
</feature>
<feature type="region of interest" description="Disordered" evidence="1">
    <location>
        <begin position="122"/>
        <end position="148"/>
    </location>
</feature>
<reference evidence="2" key="2">
    <citation type="submission" date="2023-05" db="EMBL/GenBank/DDBJ databases">
        <authorList>
            <person name="Schelkunov M.I."/>
        </authorList>
    </citation>
    <scope>NUCLEOTIDE SEQUENCE</scope>
    <source>
        <strain evidence="2">Hsosn_3</strain>
        <tissue evidence="2">Leaf</tissue>
    </source>
</reference>
<comment type="caution">
    <text evidence="2">The sequence shown here is derived from an EMBL/GenBank/DDBJ whole genome shotgun (WGS) entry which is preliminary data.</text>
</comment>
<proteinExistence type="predicted"/>
<feature type="region of interest" description="Disordered" evidence="1">
    <location>
        <begin position="199"/>
        <end position="235"/>
    </location>
</feature>
<dbReference type="Proteomes" id="UP001237642">
    <property type="component" value="Unassembled WGS sequence"/>
</dbReference>
<sequence length="274" mass="31007">MSTTTVTANSPLSTTTDHQETPTIIVEQCSSCKSTKRRPFQENLDDQENDQHLSKKPNLSQLANQFTNIHISDTLLRTFSAPISPPVHPSFFNPFTPENDSKTAQGLMQRCVSDPTPVLGFPVSSPESKIGNSPVEETPKTKTASLPPRRINPMLRHRRRIEAERIRRRKSGDVSSEEKVKKMKEIMGVTSQWLSRIAQEDEPQKQQQERSQDTHHVAETPKEENVGEKCDAQTEEEAVSVEKTGECLVIQFKCNCSKTYQILLYGDACYYKLM</sequence>
<feature type="compositionally biased region" description="Basic and acidic residues" evidence="1">
    <location>
        <begin position="199"/>
        <end position="232"/>
    </location>
</feature>
<dbReference type="EMBL" id="JAUIZM010000006">
    <property type="protein sequence ID" value="KAK1379667.1"/>
    <property type="molecule type" value="Genomic_DNA"/>
</dbReference>
<name>A0AAD8MNW2_9APIA</name>
<reference evidence="2" key="1">
    <citation type="submission" date="2023-02" db="EMBL/GenBank/DDBJ databases">
        <title>Genome of toxic invasive species Heracleum sosnowskyi carries increased number of genes despite the absence of recent whole-genome duplications.</title>
        <authorList>
            <person name="Schelkunov M."/>
            <person name="Shtratnikova V."/>
            <person name="Makarenko M."/>
            <person name="Klepikova A."/>
            <person name="Omelchenko D."/>
            <person name="Novikova G."/>
            <person name="Obukhova E."/>
            <person name="Bogdanov V."/>
            <person name="Penin A."/>
            <person name="Logacheva M."/>
        </authorList>
    </citation>
    <scope>NUCLEOTIDE SEQUENCE</scope>
    <source>
        <strain evidence="2">Hsosn_3</strain>
        <tissue evidence="2">Leaf</tissue>
    </source>
</reference>
<gene>
    <name evidence="2" type="ORF">POM88_026411</name>
</gene>
<accession>A0AAD8MNW2</accession>
<evidence type="ECO:0000313" key="3">
    <source>
        <dbReference type="Proteomes" id="UP001237642"/>
    </source>
</evidence>
<dbReference type="AlphaFoldDB" id="A0AAD8MNW2"/>
<organism evidence="2 3">
    <name type="scientific">Heracleum sosnowskyi</name>
    <dbReference type="NCBI Taxonomy" id="360622"/>
    <lineage>
        <taxon>Eukaryota</taxon>
        <taxon>Viridiplantae</taxon>
        <taxon>Streptophyta</taxon>
        <taxon>Embryophyta</taxon>
        <taxon>Tracheophyta</taxon>
        <taxon>Spermatophyta</taxon>
        <taxon>Magnoliopsida</taxon>
        <taxon>eudicotyledons</taxon>
        <taxon>Gunneridae</taxon>
        <taxon>Pentapetalae</taxon>
        <taxon>asterids</taxon>
        <taxon>campanulids</taxon>
        <taxon>Apiales</taxon>
        <taxon>Apiaceae</taxon>
        <taxon>Apioideae</taxon>
        <taxon>apioid superclade</taxon>
        <taxon>Tordylieae</taxon>
        <taxon>Tordyliinae</taxon>
        <taxon>Heracleum</taxon>
    </lineage>
</organism>
<evidence type="ECO:0000256" key="1">
    <source>
        <dbReference type="SAM" id="MobiDB-lite"/>
    </source>
</evidence>